<protein>
    <submittedName>
        <fullName evidence="1">Uncharacterized protein</fullName>
    </submittedName>
</protein>
<keyword evidence="2" id="KW-1185">Reference proteome</keyword>
<dbReference type="Proteomes" id="UP000268094">
    <property type="component" value="Unassembled WGS sequence"/>
</dbReference>
<name>A0A3A8JCV2_9BACT</name>
<evidence type="ECO:0000313" key="1">
    <source>
        <dbReference type="EMBL" id="RKG92878.1"/>
    </source>
</evidence>
<dbReference type="EMBL" id="RAVZ01000018">
    <property type="protein sequence ID" value="RKG92878.1"/>
    <property type="molecule type" value="Genomic_DNA"/>
</dbReference>
<organism evidence="1 2">
    <name type="scientific">Corallococcus terminator</name>
    <dbReference type="NCBI Taxonomy" id="2316733"/>
    <lineage>
        <taxon>Bacteria</taxon>
        <taxon>Pseudomonadati</taxon>
        <taxon>Myxococcota</taxon>
        <taxon>Myxococcia</taxon>
        <taxon>Myxococcales</taxon>
        <taxon>Cystobacterineae</taxon>
        <taxon>Myxococcaceae</taxon>
        <taxon>Corallococcus</taxon>
    </lineage>
</organism>
<dbReference type="AlphaFoldDB" id="A0A3A8JCV2"/>
<evidence type="ECO:0000313" key="2">
    <source>
        <dbReference type="Proteomes" id="UP000268094"/>
    </source>
</evidence>
<reference evidence="2" key="1">
    <citation type="submission" date="2018-09" db="EMBL/GenBank/DDBJ databases">
        <authorList>
            <person name="Livingstone P.G."/>
            <person name="Whitworth D.E."/>
        </authorList>
    </citation>
    <scope>NUCLEOTIDE SEQUENCE [LARGE SCALE GENOMIC DNA]</scope>
    <source>
        <strain evidence="2">CA054A</strain>
    </source>
</reference>
<accession>A0A3A8JCV2</accession>
<dbReference type="OrthoDB" id="5521726at2"/>
<gene>
    <name evidence="1" type="ORF">D7V88_04720</name>
</gene>
<proteinExistence type="predicted"/>
<sequence>MTACVGPASRTFVTGQIRPRQIRFVTIRETTPGEAGGRRAACIHIRISRENTGEAILCRFGVETPLHNHEGPVSTALAQRITAERINEATYSIFGVATMESPLGMLCESLKAALRPTFKASIAGALFTSQCHEKTTPVQFGDYTL</sequence>
<comment type="caution">
    <text evidence="1">The sequence shown here is derived from an EMBL/GenBank/DDBJ whole genome shotgun (WGS) entry which is preliminary data.</text>
</comment>